<dbReference type="KEGG" id="vg:79586317"/>
<evidence type="ECO:0000313" key="2">
    <source>
        <dbReference type="Proteomes" id="UP000516126"/>
    </source>
</evidence>
<protein>
    <submittedName>
        <fullName evidence="1">Uncharacterized protein</fullName>
    </submittedName>
</protein>
<proteinExistence type="predicted"/>
<dbReference type="EMBL" id="MT664984">
    <property type="protein sequence ID" value="QNN97205.1"/>
    <property type="molecule type" value="Genomic_DNA"/>
</dbReference>
<organism evidence="1 2">
    <name type="scientific">Xanthomonas phage Xp12</name>
    <dbReference type="NCBI Taxonomy" id="2746072"/>
    <lineage>
        <taxon>Viruses</taxon>
        <taxon>Duplodnaviria</taxon>
        <taxon>Heunggongvirae</taxon>
        <taxon>Uroviricota</taxon>
        <taxon>Caudoviricetes</taxon>
        <taxon>Mesyanzhinovviridae</taxon>
        <taxon>Bradleyvirinae</taxon>
        <taxon>Bosavirus</taxon>
        <taxon>Bosavirus Xp12</taxon>
    </lineage>
</organism>
<reference evidence="1 2" key="1">
    <citation type="submission" date="2020-06" db="EMBL/GenBank/DDBJ databases">
        <authorList>
            <person name="Tamanaha E."/>
            <person name="Walsh S.E."/>
            <person name="Anton B.P."/>
            <person name="Fomenkov A."/>
            <person name="Xu S.-Y."/>
            <person name="Weigele P.R."/>
        </authorList>
    </citation>
    <scope>NUCLEOTIDE SEQUENCE [LARGE SCALE GENOMIC DNA]</scope>
</reference>
<dbReference type="Proteomes" id="UP000516126">
    <property type="component" value="Segment"/>
</dbReference>
<dbReference type="RefSeq" id="YP_010738935.1">
    <property type="nucleotide sequence ID" value="NC_073033.1"/>
</dbReference>
<accession>A0A7G9UT50</accession>
<sequence length="76" mass="8986">MPRHYLTQALCVLAVLVMGVLLIRTFAQALDRPIVHVSWHSKECVQVEDPKAEYEGRKSEWSCEHMPEQYQRVWVY</sequence>
<keyword evidence="2" id="KW-1185">Reference proteome</keyword>
<dbReference type="GeneID" id="79586317"/>
<name>A0A7G9UT50_9CAUD</name>
<evidence type="ECO:0000313" key="1">
    <source>
        <dbReference type="EMBL" id="QNN97205.1"/>
    </source>
</evidence>